<dbReference type="EMBL" id="BAABIW010000011">
    <property type="protein sequence ID" value="GAA5024350.1"/>
    <property type="molecule type" value="Genomic_DNA"/>
</dbReference>
<name>A0ABP9J8R7_9MICO</name>
<dbReference type="RefSeq" id="WP_345506969.1">
    <property type="nucleotide sequence ID" value="NZ_BAABIW010000011.1"/>
</dbReference>
<evidence type="ECO:0000256" key="1">
    <source>
        <dbReference type="SAM" id="MobiDB-lite"/>
    </source>
</evidence>
<dbReference type="Proteomes" id="UP001500427">
    <property type="component" value="Unassembled WGS sequence"/>
</dbReference>
<gene>
    <name evidence="4" type="ORF">GCM10023258_16320</name>
</gene>
<organism evidence="4 5">
    <name type="scientific">Terrabacter aeriphilus</name>
    <dbReference type="NCBI Taxonomy" id="515662"/>
    <lineage>
        <taxon>Bacteria</taxon>
        <taxon>Bacillati</taxon>
        <taxon>Actinomycetota</taxon>
        <taxon>Actinomycetes</taxon>
        <taxon>Micrococcales</taxon>
        <taxon>Intrasporangiaceae</taxon>
        <taxon>Terrabacter</taxon>
    </lineage>
</organism>
<dbReference type="InterPro" id="IPR011041">
    <property type="entry name" value="Quinoprot_gluc/sorb_DH_b-prop"/>
</dbReference>
<dbReference type="Gene3D" id="2.120.10.30">
    <property type="entry name" value="TolB, C-terminal domain"/>
    <property type="match status" value="1"/>
</dbReference>
<comment type="caution">
    <text evidence="4">The sequence shown here is derived from an EMBL/GenBank/DDBJ whole genome shotgun (WGS) entry which is preliminary data.</text>
</comment>
<evidence type="ECO:0000259" key="3">
    <source>
        <dbReference type="Pfam" id="PF07995"/>
    </source>
</evidence>
<reference evidence="5" key="1">
    <citation type="journal article" date="2019" name="Int. J. Syst. Evol. Microbiol.">
        <title>The Global Catalogue of Microorganisms (GCM) 10K type strain sequencing project: providing services to taxonomists for standard genome sequencing and annotation.</title>
        <authorList>
            <consortium name="The Broad Institute Genomics Platform"/>
            <consortium name="The Broad Institute Genome Sequencing Center for Infectious Disease"/>
            <person name="Wu L."/>
            <person name="Ma J."/>
        </authorList>
    </citation>
    <scope>NUCLEOTIDE SEQUENCE [LARGE SCALE GENOMIC DNA]</scope>
    <source>
        <strain evidence="5">JCM 17687</strain>
    </source>
</reference>
<protein>
    <recommendedName>
        <fullName evidence="3">Glucose/Sorbosone dehydrogenase domain-containing protein</fullName>
    </recommendedName>
</protein>
<feature type="signal peptide" evidence="2">
    <location>
        <begin position="1"/>
        <end position="28"/>
    </location>
</feature>
<keyword evidence="2" id="KW-0732">Signal</keyword>
<sequence>MPSPSRPLRRALVSGVAAALLVSAGASACSTTQPGPSSDDVSTSTGAGSGGAASTGGPAATATSESGTATTSTAPTSTTTPRPTGPVTLLGGLDIAWSVAVLPDGSALVSERNTGRVHLVPKPGSGGRSTVVGRLPITRTEGEGGLLGLAVAADFATDPTVYAYYSTDDDNRIAAVPWRDGALGEPDVIFSGIPRGRNHNGGRIAFGPDGYLYAGTGEAGDTALSQNLGSLGGKILRITRQGDPAPGNPFGGSPIWSYGHRNVQGLAWDSRKRLWASEFGQNTEDELNLITPGGNYGWPEVEGKAGEPDFIDPVAQWPTSEMSPSGIAVGPDGAVYMAALRGQSVWRVPVDADGTAGTPTRHLQGTYGRIRDIRFVAGRAWVTTSNNDGADRLISLPLADVGAR</sequence>
<dbReference type="PROSITE" id="PS51257">
    <property type="entry name" value="PROKAR_LIPOPROTEIN"/>
    <property type="match status" value="1"/>
</dbReference>
<evidence type="ECO:0000313" key="5">
    <source>
        <dbReference type="Proteomes" id="UP001500427"/>
    </source>
</evidence>
<dbReference type="PANTHER" id="PTHR19328:SF13">
    <property type="entry name" value="HIPL1 PROTEIN"/>
    <property type="match status" value="1"/>
</dbReference>
<feature type="domain" description="Glucose/Sorbosone dehydrogenase" evidence="3">
    <location>
        <begin position="93"/>
        <end position="390"/>
    </location>
</feature>
<dbReference type="Pfam" id="PF07995">
    <property type="entry name" value="GSDH"/>
    <property type="match status" value="1"/>
</dbReference>
<feature type="chain" id="PRO_5045122828" description="Glucose/Sorbosone dehydrogenase domain-containing protein" evidence="2">
    <location>
        <begin position="29"/>
        <end position="404"/>
    </location>
</feature>
<evidence type="ECO:0000256" key="2">
    <source>
        <dbReference type="SAM" id="SignalP"/>
    </source>
</evidence>
<dbReference type="InterPro" id="IPR011042">
    <property type="entry name" value="6-blade_b-propeller_TolB-like"/>
</dbReference>
<proteinExistence type="predicted"/>
<accession>A0ABP9J8R7</accession>
<feature type="compositionally biased region" description="Low complexity" evidence="1">
    <location>
        <begin position="55"/>
        <end position="86"/>
    </location>
</feature>
<feature type="region of interest" description="Disordered" evidence="1">
    <location>
        <begin position="28"/>
        <end position="87"/>
    </location>
</feature>
<dbReference type="InterPro" id="IPR012938">
    <property type="entry name" value="Glc/Sorbosone_DH"/>
</dbReference>
<keyword evidence="5" id="KW-1185">Reference proteome</keyword>
<feature type="compositionally biased region" description="Polar residues" evidence="1">
    <location>
        <begin position="29"/>
        <end position="41"/>
    </location>
</feature>
<evidence type="ECO:0000313" key="4">
    <source>
        <dbReference type="EMBL" id="GAA5024350.1"/>
    </source>
</evidence>
<dbReference type="PANTHER" id="PTHR19328">
    <property type="entry name" value="HEDGEHOG-INTERACTING PROTEIN"/>
    <property type="match status" value="1"/>
</dbReference>
<dbReference type="SUPFAM" id="SSF50952">
    <property type="entry name" value="Soluble quinoprotein glucose dehydrogenase"/>
    <property type="match status" value="1"/>
</dbReference>